<dbReference type="AlphaFoldDB" id="A0A6G4X6W8"/>
<reference evidence="2 3" key="1">
    <citation type="submission" date="2020-02" db="EMBL/GenBank/DDBJ databases">
        <title>Whole-genome analyses of novel actinobacteria.</title>
        <authorList>
            <person name="Sahin N."/>
            <person name="Tatar D."/>
        </authorList>
    </citation>
    <scope>NUCLEOTIDE SEQUENCE [LARGE SCALE GENOMIC DNA]</scope>
    <source>
        <strain evidence="2 3">SB3404</strain>
    </source>
</reference>
<sequence>AGALVWLWGRTEGRWGPAIAEGDEALNNAIQGALPGVLRVAAVASALFLLWRARRPAAAAE</sequence>
<feature type="transmembrane region" description="Helical" evidence="1">
    <location>
        <begin position="33"/>
        <end position="51"/>
    </location>
</feature>
<evidence type="ECO:0000313" key="3">
    <source>
        <dbReference type="Proteomes" id="UP000477722"/>
    </source>
</evidence>
<comment type="caution">
    <text evidence="2">The sequence shown here is derived from an EMBL/GenBank/DDBJ whole genome shotgun (WGS) entry which is preliminary data.</text>
</comment>
<protein>
    <submittedName>
        <fullName evidence="2">Uncharacterized protein</fullName>
    </submittedName>
</protein>
<gene>
    <name evidence="2" type="ORF">G5C65_33305</name>
</gene>
<proteinExistence type="predicted"/>
<feature type="non-terminal residue" evidence="2">
    <location>
        <position position="1"/>
    </location>
</feature>
<evidence type="ECO:0000313" key="2">
    <source>
        <dbReference type="EMBL" id="NGO73128.1"/>
    </source>
</evidence>
<evidence type="ECO:0000256" key="1">
    <source>
        <dbReference type="SAM" id="Phobius"/>
    </source>
</evidence>
<keyword evidence="3" id="KW-1185">Reference proteome</keyword>
<accession>A0A6G4X6W8</accession>
<keyword evidence="1" id="KW-0812">Transmembrane</keyword>
<dbReference type="EMBL" id="JAAKZZ010000632">
    <property type="protein sequence ID" value="NGO73128.1"/>
    <property type="molecule type" value="Genomic_DNA"/>
</dbReference>
<name>A0A6G4X6W8_9ACTN</name>
<keyword evidence="1" id="KW-1133">Transmembrane helix</keyword>
<dbReference type="Proteomes" id="UP000477722">
    <property type="component" value="Unassembled WGS sequence"/>
</dbReference>
<keyword evidence="1" id="KW-0472">Membrane</keyword>
<organism evidence="2 3">
    <name type="scientific">Streptomyces boncukensis</name>
    <dbReference type="NCBI Taxonomy" id="2711219"/>
    <lineage>
        <taxon>Bacteria</taxon>
        <taxon>Bacillati</taxon>
        <taxon>Actinomycetota</taxon>
        <taxon>Actinomycetes</taxon>
        <taxon>Kitasatosporales</taxon>
        <taxon>Streptomycetaceae</taxon>
        <taxon>Streptomyces</taxon>
    </lineage>
</organism>